<dbReference type="AlphaFoldDB" id="A0A4P6Q0D8"/>
<protein>
    <submittedName>
        <fullName evidence="1">Uncharacterized protein</fullName>
    </submittedName>
</protein>
<sequence length="69" mass="7124">MVVSRADLDREVTINTVSRGLGECGIDARGPWHAPPPAAAPSAPMRYPRTWAVVKNAGLLCGLVGLAGG</sequence>
<dbReference type="Proteomes" id="UP000292235">
    <property type="component" value="Chromosome"/>
</dbReference>
<evidence type="ECO:0000313" key="2">
    <source>
        <dbReference type="Proteomes" id="UP000292235"/>
    </source>
</evidence>
<proteinExistence type="predicted"/>
<name>A0A4P6Q0D8_9ACTN</name>
<dbReference type="EMBL" id="CP036455">
    <property type="protein sequence ID" value="QBI53530.1"/>
    <property type="molecule type" value="Genomic_DNA"/>
</dbReference>
<reference evidence="1 2" key="1">
    <citation type="submission" date="2019-02" db="EMBL/GenBank/DDBJ databases">
        <authorList>
            <person name="Khodamoradi S."/>
            <person name="Hahnke R.L."/>
            <person name="Kaempfer P."/>
            <person name="Schumann P."/>
            <person name="Rohde M."/>
            <person name="Steinert M."/>
            <person name="Luzhetskyy A."/>
            <person name="Wink J."/>
            <person name="Ruckert C."/>
        </authorList>
    </citation>
    <scope>NUCLEOTIDE SEQUENCE [LARGE SCALE GENOMIC DNA]</scope>
    <source>
        <strain evidence="1 2">M2</strain>
    </source>
</reference>
<gene>
    <name evidence="1" type="ORF">EKD16_08680</name>
</gene>
<keyword evidence="2" id="KW-1185">Reference proteome</keyword>
<accession>A0A4P6Q0D8</accession>
<organism evidence="1 2">
    <name type="scientific">Streptomonospora litoralis</name>
    <dbReference type="NCBI Taxonomy" id="2498135"/>
    <lineage>
        <taxon>Bacteria</taxon>
        <taxon>Bacillati</taxon>
        <taxon>Actinomycetota</taxon>
        <taxon>Actinomycetes</taxon>
        <taxon>Streptosporangiales</taxon>
        <taxon>Nocardiopsidaceae</taxon>
        <taxon>Streptomonospora</taxon>
    </lineage>
</organism>
<dbReference type="KEGG" id="strr:EKD16_08680"/>
<evidence type="ECO:0000313" key="1">
    <source>
        <dbReference type="EMBL" id="QBI53530.1"/>
    </source>
</evidence>